<organism evidence="1 2">
    <name type="scientific">Pedobacter helvus</name>
    <dbReference type="NCBI Taxonomy" id="2563444"/>
    <lineage>
        <taxon>Bacteria</taxon>
        <taxon>Pseudomonadati</taxon>
        <taxon>Bacteroidota</taxon>
        <taxon>Sphingobacteriia</taxon>
        <taxon>Sphingobacteriales</taxon>
        <taxon>Sphingobacteriaceae</taxon>
        <taxon>Pedobacter</taxon>
    </lineage>
</organism>
<sequence>MIIVQKIRDGLNYLLSPQVLVLIFEMTPVGKNKKSSSFQNCFQNSGWKDMLLSSEFLYDLGLLARLRQKMMELDPQLLNKITMK</sequence>
<reference evidence="1 2" key="1">
    <citation type="submission" date="2024-12" db="EMBL/GenBank/DDBJ databases">
        <authorList>
            <person name="Hu S."/>
        </authorList>
    </citation>
    <scope>NUCLEOTIDE SEQUENCE [LARGE SCALE GENOMIC DNA]</scope>
    <source>
        <strain evidence="1 2">P-25</strain>
    </source>
</reference>
<protein>
    <submittedName>
        <fullName evidence="1">Uncharacterized protein</fullName>
    </submittedName>
</protein>
<gene>
    <name evidence="1" type="ORF">E5L68_016575</name>
</gene>
<name>A0ABW9JKN8_9SPHI</name>
<proteinExistence type="predicted"/>
<dbReference type="EMBL" id="SRMP02000037">
    <property type="protein sequence ID" value="MFN0293014.1"/>
    <property type="molecule type" value="Genomic_DNA"/>
</dbReference>
<evidence type="ECO:0000313" key="1">
    <source>
        <dbReference type="EMBL" id="MFN0293014.1"/>
    </source>
</evidence>
<evidence type="ECO:0000313" key="2">
    <source>
        <dbReference type="Proteomes" id="UP001517367"/>
    </source>
</evidence>
<keyword evidence="2" id="KW-1185">Reference proteome</keyword>
<comment type="caution">
    <text evidence="1">The sequence shown here is derived from an EMBL/GenBank/DDBJ whole genome shotgun (WGS) entry which is preliminary data.</text>
</comment>
<accession>A0ABW9JKN8</accession>
<dbReference type="Proteomes" id="UP001517367">
    <property type="component" value="Unassembled WGS sequence"/>
</dbReference>